<dbReference type="EMBL" id="JH818314">
    <property type="protein sequence ID" value="EKC40738.1"/>
    <property type="molecule type" value="Genomic_DNA"/>
</dbReference>
<comment type="catalytic activity">
    <reaction evidence="10">
        <text>GTP + H2O = GDP + phosphate + H(+)</text>
        <dbReference type="Rhea" id="RHEA:19669"/>
        <dbReference type="ChEBI" id="CHEBI:15377"/>
        <dbReference type="ChEBI" id="CHEBI:15378"/>
        <dbReference type="ChEBI" id="CHEBI:37565"/>
        <dbReference type="ChEBI" id="CHEBI:43474"/>
        <dbReference type="ChEBI" id="CHEBI:58189"/>
    </reaction>
    <physiologicalReaction direction="left-to-right" evidence="10">
        <dbReference type="Rhea" id="RHEA:19670"/>
    </physiologicalReaction>
</comment>
<dbReference type="GO" id="GO:0005525">
    <property type="term" value="F:GTP binding"/>
    <property type="evidence" value="ECO:0007669"/>
    <property type="project" value="UniProtKB-KW"/>
</dbReference>
<dbReference type="InterPro" id="IPR027417">
    <property type="entry name" value="P-loop_NTPase"/>
</dbReference>
<evidence type="ECO:0000256" key="10">
    <source>
        <dbReference type="ARBA" id="ARBA00049117"/>
    </source>
</evidence>
<evidence type="ECO:0000256" key="11">
    <source>
        <dbReference type="SAM" id="MobiDB-lite"/>
    </source>
</evidence>
<protein>
    <submittedName>
        <fullName evidence="12">HBS1-like protein</fullName>
    </submittedName>
</protein>
<reference evidence="12" key="1">
    <citation type="journal article" date="2012" name="Nature">
        <title>The oyster genome reveals stress adaptation and complexity of shell formation.</title>
        <authorList>
            <person name="Zhang G."/>
            <person name="Fang X."/>
            <person name="Guo X."/>
            <person name="Li L."/>
            <person name="Luo R."/>
            <person name="Xu F."/>
            <person name="Yang P."/>
            <person name="Zhang L."/>
            <person name="Wang X."/>
            <person name="Qi H."/>
            <person name="Xiong Z."/>
            <person name="Que H."/>
            <person name="Xie Y."/>
            <person name="Holland P.W."/>
            <person name="Paps J."/>
            <person name="Zhu Y."/>
            <person name="Wu F."/>
            <person name="Chen Y."/>
            <person name="Wang J."/>
            <person name="Peng C."/>
            <person name="Meng J."/>
            <person name="Yang L."/>
            <person name="Liu J."/>
            <person name="Wen B."/>
            <person name="Zhang N."/>
            <person name="Huang Z."/>
            <person name="Zhu Q."/>
            <person name="Feng Y."/>
            <person name="Mount A."/>
            <person name="Hedgecock D."/>
            <person name="Xu Z."/>
            <person name="Liu Y."/>
            <person name="Domazet-Loso T."/>
            <person name="Du Y."/>
            <person name="Sun X."/>
            <person name="Zhang S."/>
            <person name="Liu B."/>
            <person name="Cheng P."/>
            <person name="Jiang X."/>
            <person name="Li J."/>
            <person name="Fan D."/>
            <person name="Wang W."/>
            <person name="Fu W."/>
            <person name="Wang T."/>
            <person name="Wang B."/>
            <person name="Zhang J."/>
            <person name="Peng Z."/>
            <person name="Li Y."/>
            <person name="Li N."/>
            <person name="Wang J."/>
            <person name="Chen M."/>
            <person name="He Y."/>
            <person name="Tan F."/>
            <person name="Song X."/>
            <person name="Zheng Q."/>
            <person name="Huang R."/>
            <person name="Yang H."/>
            <person name="Du X."/>
            <person name="Chen L."/>
            <person name="Yang M."/>
            <person name="Gaffney P.M."/>
            <person name="Wang S."/>
            <person name="Luo L."/>
            <person name="She Z."/>
            <person name="Ming Y."/>
            <person name="Huang W."/>
            <person name="Zhang S."/>
            <person name="Huang B."/>
            <person name="Zhang Y."/>
            <person name="Qu T."/>
            <person name="Ni P."/>
            <person name="Miao G."/>
            <person name="Wang J."/>
            <person name="Wang Q."/>
            <person name="Steinberg C.E."/>
            <person name="Wang H."/>
            <person name="Li N."/>
            <person name="Qian L."/>
            <person name="Zhang G."/>
            <person name="Li Y."/>
            <person name="Yang H."/>
            <person name="Liu X."/>
            <person name="Wang J."/>
            <person name="Yin Y."/>
            <person name="Wang J."/>
        </authorList>
    </citation>
    <scope>NUCLEOTIDE SEQUENCE [LARGE SCALE GENOMIC DNA]</scope>
    <source>
        <strain evidence="12">05x7-T-G4-1.051#20</strain>
    </source>
</reference>
<dbReference type="GO" id="GO:0006412">
    <property type="term" value="P:translation"/>
    <property type="evidence" value="ECO:0007669"/>
    <property type="project" value="UniProtKB-KW"/>
</dbReference>
<dbReference type="FunFam" id="2.40.30.10:FF:000035">
    <property type="entry name" value="HBS1-like translational GTPase"/>
    <property type="match status" value="1"/>
</dbReference>
<dbReference type="FunCoup" id="K1R4P6">
    <property type="interactions" value="1316"/>
</dbReference>
<comment type="subcellular location">
    <subcellularLocation>
        <location evidence="1">Cytoplasm</location>
    </subcellularLocation>
</comment>
<dbReference type="Pfam" id="PF22594">
    <property type="entry name" value="GTP-eEF1A_C"/>
    <property type="match status" value="1"/>
</dbReference>
<dbReference type="CDD" id="cd16267">
    <property type="entry name" value="HBS1-like_II"/>
    <property type="match status" value="1"/>
</dbReference>
<evidence type="ECO:0000256" key="7">
    <source>
        <dbReference type="ARBA" id="ARBA00022845"/>
    </source>
</evidence>
<evidence type="ECO:0000256" key="9">
    <source>
        <dbReference type="ARBA" id="ARBA00023134"/>
    </source>
</evidence>
<dbReference type="AlphaFoldDB" id="K1R4P6"/>
<dbReference type="Pfam" id="PF00009">
    <property type="entry name" value="GTP_EFTU"/>
    <property type="match status" value="1"/>
</dbReference>
<dbReference type="CDD" id="cd01883">
    <property type="entry name" value="EF1_alpha"/>
    <property type="match status" value="1"/>
</dbReference>
<dbReference type="InterPro" id="IPR000795">
    <property type="entry name" value="T_Tr_GTP-bd_dom"/>
</dbReference>
<keyword evidence="6" id="KW-0378">Hydrolase</keyword>
<evidence type="ECO:0000256" key="8">
    <source>
        <dbReference type="ARBA" id="ARBA00022917"/>
    </source>
</evidence>
<dbReference type="HOGENOM" id="CLU_007265_3_6_1"/>
<accession>K1R4P6</accession>
<comment type="similarity">
    <text evidence="2">Belongs to the TRAFAC class translation factor GTPase superfamily. Classic translation factor GTPase family. EF-Tu/EF-1A subfamily.</text>
</comment>
<dbReference type="PANTHER" id="PTHR23115">
    <property type="entry name" value="TRANSLATION FACTOR"/>
    <property type="match status" value="1"/>
</dbReference>
<dbReference type="InterPro" id="IPR050100">
    <property type="entry name" value="TRAFAC_GTPase_members"/>
</dbReference>
<dbReference type="GO" id="GO:0003924">
    <property type="term" value="F:GTPase activity"/>
    <property type="evidence" value="ECO:0007669"/>
    <property type="project" value="InterPro"/>
</dbReference>
<dbReference type="InParanoid" id="K1R4P6"/>
<name>K1R4P6_MAGGI</name>
<dbReference type="SUPFAM" id="SSF109732">
    <property type="entry name" value="HBS1-like domain"/>
    <property type="match status" value="1"/>
</dbReference>
<evidence type="ECO:0000256" key="1">
    <source>
        <dbReference type="ARBA" id="ARBA00004496"/>
    </source>
</evidence>
<dbReference type="InterPro" id="IPR054696">
    <property type="entry name" value="GTP-eEF1A_C"/>
</dbReference>
<gene>
    <name evidence="12" type="ORF">CGI_10021223</name>
</gene>
<feature type="region of interest" description="Disordered" evidence="11">
    <location>
        <begin position="129"/>
        <end position="157"/>
    </location>
</feature>
<dbReference type="GO" id="GO:0006417">
    <property type="term" value="P:regulation of translation"/>
    <property type="evidence" value="ECO:0007669"/>
    <property type="project" value="UniProtKB-KW"/>
</dbReference>
<dbReference type="Pfam" id="PF08938">
    <property type="entry name" value="HBS1_N"/>
    <property type="match status" value="1"/>
</dbReference>
<dbReference type="Gene3D" id="2.40.30.10">
    <property type="entry name" value="Translation factors"/>
    <property type="match status" value="2"/>
</dbReference>
<dbReference type="Pfam" id="PF03144">
    <property type="entry name" value="GTP_EFTU_D2"/>
    <property type="match status" value="1"/>
</dbReference>
<dbReference type="PRINTS" id="PR00315">
    <property type="entry name" value="ELONGATNFCT"/>
</dbReference>
<keyword evidence="8" id="KW-0648">Protein biosynthesis</keyword>
<evidence type="ECO:0000256" key="5">
    <source>
        <dbReference type="ARBA" id="ARBA00022741"/>
    </source>
</evidence>
<dbReference type="InterPro" id="IPR015033">
    <property type="entry name" value="HBS1-like_N"/>
</dbReference>
<evidence type="ECO:0000256" key="6">
    <source>
        <dbReference type="ARBA" id="ARBA00022801"/>
    </source>
</evidence>
<feature type="compositionally biased region" description="Acidic residues" evidence="11">
    <location>
        <begin position="58"/>
        <end position="70"/>
    </location>
</feature>
<evidence type="ECO:0000256" key="4">
    <source>
        <dbReference type="ARBA" id="ARBA00022553"/>
    </source>
</evidence>
<dbReference type="GO" id="GO:0005737">
    <property type="term" value="C:cytoplasm"/>
    <property type="evidence" value="ECO:0007669"/>
    <property type="project" value="UniProtKB-SubCell"/>
</dbReference>
<keyword evidence="9" id="KW-0342">GTP-binding</keyword>
<keyword evidence="4" id="KW-0597">Phosphoprotein</keyword>
<evidence type="ECO:0000256" key="2">
    <source>
        <dbReference type="ARBA" id="ARBA00007249"/>
    </source>
</evidence>
<dbReference type="InterPro" id="IPR009001">
    <property type="entry name" value="Transl_elong_EF1A/Init_IF2_C"/>
</dbReference>
<dbReference type="SUPFAM" id="SSF50447">
    <property type="entry name" value="Translation proteins"/>
    <property type="match status" value="1"/>
</dbReference>
<keyword evidence="5" id="KW-0547">Nucleotide-binding</keyword>
<proteinExistence type="inferred from homology"/>
<sequence length="970" mass="106420">MSRHRNVRTMNFEDEYFDEDEVYGHSYDDSYCVSPATAAQFTFNRERDVNLSSYMEEGIPEEEDESDPEPLSDSGRDNLKLDDVEQAKLNSCKEEIVNVIGDTIPEHIVSQAVVKHQYNIQAALNELLNQSEAPKPQRQPRPDRRANRQAAKRKPSSLAQLALAKKGGSLAQITSEQQTPSVAQPAGQKVSVLDSGVKVLPLAQLATKHKVGTSVEEKKPSLALLAAKQKETSEGTMISKSSGVSLADLAAKETKNQSILGKKGASLTQLLNTSKELHLEKSPKTSLAQLAQKHKQTSNITATVNEKLSKEKSLAQLALKHKNESCTETDVEQKGKGISLAQLASKHKTPLKFAPVQPTVQLKTPVKKNTTSDLAQATSATSQIKLETSNQTVKSANNSETVFGTEKNTVKDLRTKAGNLNANNEVDVTDSAVLNDSKLQAVNSEIDLVGDLVGRDLDTPSKSSSSSVPATPKSTSKVKQDKAKLKEEYERRKTGKDLLNLVVIGHVDAGKSTLMGHLLYQMGVVNKRSMHKYEQESKKRGKGSFAFAWVLDETEEERTRGVTMDIAQTAFETPHKQITLLDAPGHKDFIPNMITGAAQADVAILVVNATRGEFETGFESGGQTREHALLARSLGVSQLLVAVNKMDTVDWSQSRYDDIVKKLGLFLKQAGYKDIDLSYIPCSGLGGENLTKAVSEPKLASWYKGSTLVEQIDKFKAVERPMDKPFRLIISDVFKGLGSGFSVVGRVSSGSVQAGDRVLVQPAGDLAVVKAVTMDDSDNTCGFAGDHVTVVLTGMDMAHVNVGSVLCDPQNPIKSAMRIRARIVIFNLELPITRGFTVVFHYQSITEPAIIKRLNCQLNKNTGEVVKNKPKCLVKNSSAVVEIEFERPVCLEMYKDYKDLGRFMLRQGGHTIAAGLVEEIAIKQELLRYSTDFEDEYFVFLSNNSSTQQYDETYGNTQQEVTQLHSFPTQ</sequence>
<organism evidence="12">
    <name type="scientific">Magallana gigas</name>
    <name type="common">Pacific oyster</name>
    <name type="synonym">Crassostrea gigas</name>
    <dbReference type="NCBI Taxonomy" id="29159"/>
    <lineage>
        <taxon>Eukaryota</taxon>
        <taxon>Metazoa</taxon>
        <taxon>Spiralia</taxon>
        <taxon>Lophotrochozoa</taxon>
        <taxon>Mollusca</taxon>
        <taxon>Bivalvia</taxon>
        <taxon>Autobranchia</taxon>
        <taxon>Pteriomorphia</taxon>
        <taxon>Ostreida</taxon>
        <taxon>Ostreoidea</taxon>
        <taxon>Ostreidae</taxon>
        <taxon>Magallana</taxon>
    </lineage>
</organism>
<dbReference type="InterPro" id="IPR009000">
    <property type="entry name" value="Transl_B-barrel_sf"/>
</dbReference>
<feature type="region of interest" description="Disordered" evidence="11">
    <location>
        <begin position="457"/>
        <end position="487"/>
    </location>
</feature>
<dbReference type="SUPFAM" id="SSF52540">
    <property type="entry name" value="P-loop containing nucleoside triphosphate hydrolases"/>
    <property type="match status" value="1"/>
</dbReference>
<feature type="region of interest" description="Disordered" evidence="11">
    <location>
        <begin position="58"/>
        <end position="78"/>
    </location>
</feature>
<keyword evidence="3" id="KW-0963">Cytoplasm</keyword>
<dbReference type="Gene3D" id="1.10.8.10">
    <property type="entry name" value="DNA helicase RuvA subunit, C-terminal domain"/>
    <property type="match status" value="1"/>
</dbReference>
<evidence type="ECO:0000313" key="12">
    <source>
        <dbReference type="EMBL" id="EKC40738.1"/>
    </source>
</evidence>
<dbReference type="InterPro" id="IPR037189">
    <property type="entry name" value="HBS1-like_N_sf"/>
</dbReference>
<dbReference type="Gene3D" id="3.40.50.300">
    <property type="entry name" value="P-loop containing nucleotide triphosphate hydrolases"/>
    <property type="match status" value="1"/>
</dbReference>
<keyword evidence="7" id="KW-0810">Translation regulation</keyword>
<evidence type="ECO:0000256" key="3">
    <source>
        <dbReference type="ARBA" id="ARBA00022490"/>
    </source>
</evidence>
<dbReference type="FunFam" id="3.40.50.300:FF:000204">
    <property type="entry name" value="Translation elongation factor Tu"/>
    <property type="match status" value="1"/>
</dbReference>
<feature type="compositionally biased region" description="Basic and acidic residues" evidence="11">
    <location>
        <begin position="478"/>
        <end position="487"/>
    </location>
</feature>
<dbReference type="InterPro" id="IPR004161">
    <property type="entry name" value="EFTu-like_2"/>
</dbReference>
<feature type="compositionally biased region" description="Low complexity" evidence="11">
    <location>
        <begin position="460"/>
        <end position="477"/>
    </location>
</feature>
<dbReference type="CDD" id="cd04093">
    <property type="entry name" value="HBS1_C_III"/>
    <property type="match status" value="1"/>
</dbReference>
<dbReference type="FunFam" id="2.40.30.10:FF:000020">
    <property type="entry name" value="Translation elongation factor EF-1"/>
    <property type="match status" value="1"/>
</dbReference>
<dbReference type="PROSITE" id="PS51722">
    <property type="entry name" value="G_TR_2"/>
    <property type="match status" value="1"/>
</dbReference>
<dbReference type="SUPFAM" id="SSF50465">
    <property type="entry name" value="EF-Tu/eEF-1alpha/eIF2-gamma C-terminal domain"/>
    <property type="match status" value="1"/>
</dbReference>